<dbReference type="RefSeq" id="WP_248411452.1">
    <property type="nucleotide sequence ID" value="NZ_JALPQF010000001.1"/>
</dbReference>
<dbReference type="Proteomes" id="UP001203687">
    <property type="component" value="Unassembled WGS sequence"/>
</dbReference>
<gene>
    <name evidence="2" type="ORF">MUY34_00210</name>
</gene>
<keyword evidence="1" id="KW-1133">Transmembrane helix</keyword>
<accession>A0ABT0H3Q4</accession>
<dbReference type="EMBL" id="JALPQF010000001">
    <property type="protein sequence ID" value="MCK8479016.1"/>
    <property type="molecule type" value="Genomic_DNA"/>
</dbReference>
<keyword evidence="1" id="KW-0472">Membrane</keyword>
<name>A0ABT0H3Q4_9FLAO</name>
<protein>
    <recommendedName>
        <fullName evidence="4">Prepilin-type N-terminal cleavage/methylation domain-containing protein</fullName>
    </recommendedName>
</protein>
<evidence type="ECO:0000313" key="2">
    <source>
        <dbReference type="EMBL" id="MCK8479016.1"/>
    </source>
</evidence>
<keyword evidence="3" id="KW-1185">Reference proteome</keyword>
<evidence type="ECO:0008006" key="4">
    <source>
        <dbReference type="Google" id="ProtNLM"/>
    </source>
</evidence>
<reference evidence="2" key="1">
    <citation type="submission" date="2022-04" db="EMBL/GenBank/DDBJ databases">
        <authorList>
            <person name="Ren T."/>
        </authorList>
    </citation>
    <scope>NUCLEOTIDE SEQUENCE</scope>
    <source>
        <strain evidence="2">F63249</strain>
    </source>
</reference>
<organism evidence="2 3">
    <name type="scientific">Psychroserpens algicola</name>
    <dbReference type="NCBI Taxonomy" id="1719034"/>
    <lineage>
        <taxon>Bacteria</taxon>
        <taxon>Pseudomonadati</taxon>
        <taxon>Bacteroidota</taxon>
        <taxon>Flavobacteriia</taxon>
        <taxon>Flavobacteriales</taxon>
        <taxon>Flavobacteriaceae</taxon>
        <taxon>Psychroserpens</taxon>
    </lineage>
</organism>
<feature type="transmembrane region" description="Helical" evidence="1">
    <location>
        <begin position="13"/>
        <end position="34"/>
    </location>
</feature>
<evidence type="ECO:0000256" key="1">
    <source>
        <dbReference type="SAM" id="Phobius"/>
    </source>
</evidence>
<proteinExistence type="predicted"/>
<keyword evidence="1" id="KW-0812">Transmembrane</keyword>
<sequence>MKQKVTSFTLQEMLIVMIVSTIIIGIAFTVLNLVKKNMWAIQKNLEVSSELNRLEQSLWIDINRFNHLSYSEIDNQLKFKSQIDSVTYKFSPTLIIKAMDTFYVELESKTLYFNGNITTKTDIDALKLKFAKTPEGQYLFVFKRNDVTYHVN</sequence>
<comment type="caution">
    <text evidence="2">The sequence shown here is derived from an EMBL/GenBank/DDBJ whole genome shotgun (WGS) entry which is preliminary data.</text>
</comment>
<evidence type="ECO:0000313" key="3">
    <source>
        <dbReference type="Proteomes" id="UP001203687"/>
    </source>
</evidence>